<evidence type="ECO:0000256" key="1">
    <source>
        <dbReference type="ARBA" id="ARBA00006739"/>
    </source>
</evidence>
<dbReference type="KEGG" id="nbe:Back2_23740"/>
<comment type="similarity">
    <text evidence="1">Belongs to the glycosyltransferase 2 family.</text>
</comment>
<dbReference type="CDD" id="cd04179">
    <property type="entry name" value="DPM_DPG-synthase_like"/>
    <property type="match status" value="1"/>
</dbReference>
<reference evidence="3 4" key="1">
    <citation type="submission" date="2018-11" db="EMBL/GenBank/DDBJ databases">
        <title>Complete genome sequence of Nocardioides baekrokdamisoli strain KCTC 39748.</title>
        <authorList>
            <person name="Kang S.W."/>
            <person name="Lee K.C."/>
            <person name="Kim K.K."/>
            <person name="Kim J.S."/>
            <person name="Kim D.S."/>
            <person name="Ko S.H."/>
            <person name="Yang S.H."/>
            <person name="Shin Y.K."/>
            <person name="Lee J.S."/>
        </authorList>
    </citation>
    <scope>NUCLEOTIDE SEQUENCE [LARGE SCALE GENOMIC DNA]</scope>
    <source>
        <strain evidence="3 4">KCTC 39748</strain>
    </source>
</reference>
<evidence type="ECO:0000313" key="4">
    <source>
        <dbReference type="Proteomes" id="UP000271573"/>
    </source>
</evidence>
<dbReference type="InterPro" id="IPR029044">
    <property type="entry name" value="Nucleotide-diphossugar_trans"/>
</dbReference>
<feature type="domain" description="Glycosyltransferase 2-like" evidence="2">
    <location>
        <begin position="2"/>
        <end position="136"/>
    </location>
</feature>
<dbReference type="SUPFAM" id="SSF53448">
    <property type="entry name" value="Nucleotide-diphospho-sugar transferases"/>
    <property type="match status" value="1"/>
</dbReference>
<dbReference type="PANTHER" id="PTHR48090:SF7">
    <property type="entry name" value="RFBJ PROTEIN"/>
    <property type="match status" value="1"/>
</dbReference>
<dbReference type="Gene3D" id="3.90.550.10">
    <property type="entry name" value="Spore Coat Polysaccharide Biosynthesis Protein SpsA, Chain A"/>
    <property type="match status" value="1"/>
</dbReference>
<keyword evidence="4" id="KW-1185">Reference proteome</keyword>
<dbReference type="GO" id="GO:0016740">
    <property type="term" value="F:transferase activity"/>
    <property type="evidence" value="ECO:0007669"/>
    <property type="project" value="UniProtKB-KW"/>
</dbReference>
<dbReference type="Proteomes" id="UP000271573">
    <property type="component" value="Chromosome"/>
</dbReference>
<sequence>MVIVPAWNEEACIADTIAEIRATNPSVDVLVVDDGSADQTAARAREAGARVAILPFNVGVGGAMRTGFRYALRNGYDVAAQIDADGQHDPRFLPQLVAELETSDVVIGARFAHKGDTYVARGPRRWAMVLLAAVLSAVAGTRLTDATSGYRVAGRRAIHIFAEHYPAEYLGDTVESLVIAVRLGCKITQVPVDMRVRAGGTPSQSPIRAAIYLFRAVVALFLALVRRWPADFEQGLAEALRKAA</sequence>
<dbReference type="AlphaFoldDB" id="A0A3G9IGH0"/>
<keyword evidence="3" id="KW-0808">Transferase</keyword>
<dbReference type="EMBL" id="AP019307">
    <property type="protein sequence ID" value="BBH18087.1"/>
    <property type="molecule type" value="Genomic_DNA"/>
</dbReference>
<evidence type="ECO:0000259" key="2">
    <source>
        <dbReference type="Pfam" id="PF00535"/>
    </source>
</evidence>
<organism evidence="3 4">
    <name type="scientific">Nocardioides baekrokdamisoli</name>
    <dbReference type="NCBI Taxonomy" id="1804624"/>
    <lineage>
        <taxon>Bacteria</taxon>
        <taxon>Bacillati</taxon>
        <taxon>Actinomycetota</taxon>
        <taxon>Actinomycetes</taxon>
        <taxon>Propionibacteriales</taxon>
        <taxon>Nocardioidaceae</taxon>
        <taxon>Nocardioides</taxon>
    </lineage>
</organism>
<gene>
    <name evidence="3" type="ORF">Back2_23740</name>
</gene>
<protein>
    <submittedName>
        <fullName evidence="3">Glycosyl transferase family 2</fullName>
    </submittedName>
</protein>
<dbReference type="PANTHER" id="PTHR48090">
    <property type="entry name" value="UNDECAPRENYL-PHOSPHATE 4-DEOXY-4-FORMAMIDO-L-ARABINOSE TRANSFERASE-RELATED"/>
    <property type="match status" value="1"/>
</dbReference>
<dbReference type="InterPro" id="IPR050256">
    <property type="entry name" value="Glycosyltransferase_2"/>
</dbReference>
<evidence type="ECO:0000313" key="3">
    <source>
        <dbReference type="EMBL" id="BBH18087.1"/>
    </source>
</evidence>
<dbReference type="Pfam" id="PF00535">
    <property type="entry name" value="Glycos_transf_2"/>
    <property type="match status" value="1"/>
</dbReference>
<proteinExistence type="inferred from homology"/>
<name>A0A3G9IGH0_9ACTN</name>
<dbReference type="InterPro" id="IPR001173">
    <property type="entry name" value="Glyco_trans_2-like"/>
</dbReference>
<accession>A0A3G9IGH0</accession>